<gene>
    <name evidence="2" type="primary">jg25720</name>
    <name evidence="2" type="ORF">PAEG_LOCUS3459</name>
</gene>
<evidence type="ECO:0000313" key="3">
    <source>
        <dbReference type="Proteomes" id="UP000838756"/>
    </source>
</evidence>
<name>A0A8S4QLF0_9NEOP</name>
<comment type="caution">
    <text evidence="2">The sequence shown here is derived from an EMBL/GenBank/DDBJ whole genome shotgun (WGS) entry which is preliminary data.</text>
</comment>
<organism evidence="2 3">
    <name type="scientific">Pararge aegeria aegeria</name>
    <dbReference type="NCBI Taxonomy" id="348720"/>
    <lineage>
        <taxon>Eukaryota</taxon>
        <taxon>Metazoa</taxon>
        <taxon>Ecdysozoa</taxon>
        <taxon>Arthropoda</taxon>
        <taxon>Hexapoda</taxon>
        <taxon>Insecta</taxon>
        <taxon>Pterygota</taxon>
        <taxon>Neoptera</taxon>
        <taxon>Endopterygota</taxon>
        <taxon>Lepidoptera</taxon>
        <taxon>Glossata</taxon>
        <taxon>Ditrysia</taxon>
        <taxon>Papilionoidea</taxon>
        <taxon>Nymphalidae</taxon>
        <taxon>Satyrinae</taxon>
        <taxon>Satyrini</taxon>
        <taxon>Parargina</taxon>
        <taxon>Pararge</taxon>
    </lineage>
</organism>
<dbReference type="Proteomes" id="UP000838756">
    <property type="component" value="Unassembled WGS sequence"/>
</dbReference>
<evidence type="ECO:0000313" key="2">
    <source>
        <dbReference type="EMBL" id="CAH2211750.1"/>
    </source>
</evidence>
<sequence length="47" mass="5084">MLECTRTKGPCSLKPAPDPAPCSPPPPPPFPWIYVWSVLSFLGLMGT</sequence>
<protein>
    <submittedName>
        <fullName evidence="2">Jg25720 protein</fullName>
    </submittedName>
</protein>
<evidence type="ECO:0000256" key="1">
    <source>
        <dbReference type="SAM" id="MobiDB-lite"/>
    </source>
</evidence>
<proteinExistence type="predicted"/>
<dbReference type="EMBL" id="CAKXAJ010011085">
    <property type="protein sequence ID" value="CAH2211750.1"/>
    <property type="molecule type" value="Genomic_DNA"/>
</dbReference>
<accession>A0A8S4QLF0</accession>
<feature type="non-terminal residue" evidence="2">
    <location>
        <position position="47"/>
    </location>
</feature>
<reference evidence="2" key="1">
    <citation type="submission" date="2022-03" db="EMBL/GenBank/DDBJ databases">
        <authorList>
            <person name="Lindestad O."/>
        </authorList>
    </citation>
    <scope>NUCLEOTIDE SEQUENCE</scope>
</reference>
<feature type="region of interest" description="Disordered" evidence="1">
    <location>
        <begin position="1"/>
        <end position="21"/>
    </location>
</feature>
<keyword evidence="3" id="KW-1185">Reference proteome</keyword>
<dbReference type="AlphaFoldDB" id="A0A8S4QLF0"/>